<dbReference type="PANTHER" id="PTHR43401">
    <property type="entry name" value="L-THREONINE 3-DEHYDROGENASE"/>
    <property type="match status" value="1"/>
</dbReference>
<feature type="transmembrane region" description="Helical" evidence="2">
    <location>
        <begin position="196"/>
        <end position="218"/>
    </location>
</feature>
<dbReference type="InterPro" id="IPR013149">
    <property type="entry name" value="ADH-like_C"/>
</dbReference>
<protein>
    <recommendedName>
        <fullName evidence="3">Enoyl reductase (ER) domain-containing protein</fullName>
    </recommendedName>
</protein>
<keyword evidence="2" id="KW-0812">Transmembrane</keyword>
<dbReference type="InterPro" id="IPR020843">
    <property type="entry name" value="ER"/>
</dbReference>
<keyword evidence="2" id="KW-0472">Membrane</keyword>
<dbReference type="Pfam" id="PF00107">
    <property type="entry name" value="ADH_zinc_N"/>
    <property type="match status" value="1"/>
</dbReference>
<organism evidence="4 5">
    <name type="scientific">Pseudomonas salomonii</name>
    <dbReference type="NCBI Taxonomy" id="191391"/>
    <lineage>
        <taxon>Bacteria</taxon>
        <taxon>Pseudomonadati</taxon>
        <taxon>Pseudomonadota</taxon>
        <taxon>Gammaproteobacteria</taxon>
        <taxon>Pseudomonadales</taxon>
        <taxon>Pseudomonadaceae</taxon>
        <taxon>Pseudomonas</taxon>
    </lineage>
</organism>
<dbReference type="InterPro" id="IPR036291">
    <property type="entry name" value="NAD(P)-bd_dom_sf"/>
</dbReference>
<dbReference type="Proteomes" id="UP000277179">
    <property type="component" value="Unassembled WGS sequence"/>
</dbReference>
<dbReference type="EMBL" id="RBRL01000446">
    <property type="protein sequence ID" value="RMQ81935.1"/>
    <property type="molecule type" value="Genomic_DNA"/>
</dbReference>
<dbReference type="InterPro" id="IPR050129">
    <property type="entry name" value="Zn_alcohol_dh"/>
</dbReference>
<dbReference type="Gene3D" id="3.90.180.10">
    <property type="entry name" value="Medium-chain alcohol dehydrogenases, catalytic domain"/>
    <property type="match status" value="1"/>
</dbReference>
<keyword evidence="2" id="KW-1133">Transmembrane helix</keyword>
<evidence type="ECO:0000313" key="4">
    <source>
        <dbReference type="EMBL" id="RMQ81935.1"/>
    </source>
</evidence>
<proteinExistence type="predicted"/>
<gene>
    <name evidence="4" type="ORF">ALP97_200000</name>
</gene>
<dbReference type="SUPFAM" id="SSF51735">
    <property type="entry name" value="NAD(P)-binding Rossmann-fold domains"/>
    <property type="match status" value="1"/>
</dbReference>
<dbReference type="GO" id="GO:0016491">
    <property type="term" value="F:oxidoreductase activity"/>
    <property type="evidence" value="ECO:0007669"/>
    <property type="project" value="UniProtKB-KW"/>
</dbReference>
<dbReference type="SMART" id="SM00829">
    <property type="entry name" value="PKS_ER"/>
    <property type="match status" value="1"/>
</dbReference>
<keyword evidence="1" id="KW-0560">Oxidoreductase</keyword>
<evidence type="ECO:0000313" key="5">
    <source>
        <dbReference type="Proteomes" id="UP000277179"/>
    </source>
</evidence>
<feature type="domain" description="Enoyl reductase (ER)" evidence="3">
    <location>
        <begin position="22"/>
        <end position="374"/>
    </location>
</feature>
<dbReference type="PANTHER" id="PTHR43401:SF5">
    <property type="entry name" value="ALCOHOL DEHYDROGENASE-RELATED"/>
    <property type="match status" value="1"/>
</dbReference>
<evidence type="ECO:0000256" key="2">
    <source>
        <dbReference type="SAM" id="Phobius"/>
    </source>
</evidence>
<sequence>MCSPNKDKIMGKMQAARLHNVGPTFVIDEIDIPAIGPTDVLVHVKACNVVPNLRNVIERYPEWFPYLPLPKLPAIYGLDASGVVKAVGSQVHSVKPGDRVYVNPGRSCGSCHACLRGQHLNCTAFTFQGYFGFGAGSQRVFEDYPYGGFCEFMTAPVSGLVKLPESISFEQGCRFGYLGTAYSALRKANVGSGQTVLINGASGTLGVGAVMLALAMGATKVLGMARNRELLERVRQLDPSRVHVLSLGERPIDEWVREHTQGLGADVFIDAVGPGAPHQITVDGIKSLRRGGRMVDIGGMSEDLPVPMFQLMCYQISIIGSLWFTVAEGQDMAEMAAAGTLDLTKFDQEVFPLSEVNDALDALENRKGGFTNVVVTPGH</sequence>
<dbReference type="SUPFAM" id="SSF50129">
    <property type="entry name" value="GroES-like"/>
    <property type="match status" value="1"/>
</dbReference>
<evidence type="ECO:0000256" key="1">
    <source>
        <dbReference type="ARBA" id="ARBA00023002"/>
    </source>
</evidence>
<name>A0A3M4PUT0_9PSED</name>
<reference evidence="4 5" key="1">
    <citation type="submission" date="2018-08" db="EMBL/GenBank/DDBJ databases">
        <title>Recombination of ecologically and evolutionarily significant loci maintains genetic cohesion in the Pseudomonas syringae species complex.</title>
        <authorList>
            <person name="Dillon M."/>
            <person name="Thakur S."/>
            <person name="Almeida R.N.D."/>
            <person name="Weir B.S."/>
            <person name="Guttman D.S."/>
        </authorList>
    </citation>
    <scope>NUCLEOTIDE SEQUENCE [LARGE SCALE GENOMIC DNA]</scope>
    <source>
        <strain evidence="4 5">ICMP 11288</strain>
    </source>
</reference>
<accession>A0A3M4PUT0</accession>
<evidence type="ECO:0000259" key="3">
    <source>
        <dbReference type="SMART" id="SM00829"/>
    </source>
</evidence>
<dbReference type="InterPro" id="IPR013154">
    <property type="entry name" value="ADH-like_N"/>
</dbReference>
<dbReference type="InterPro" id="IPR011032">
    <property type="entry name" value="GroES-like_sf"/>
</dbReference>
<dbReference type="AlphaFoldDB" id="A0A3M4PUT0"/>
<dbReference type="Pfam" id="PF08240">
    <property type="entry name" value="ADH_N"/>
    <property type="match status" value="1"/>
</dbReference>
<comment type="caution">
    <text evidence="4">The sequence shown here is derived from an EMBL/GenBank/DDBJ whole genome shotgun (WGS) entry which is preliminary data.</text>
</comment>